<evidence type="ECO:0000313" key="1">
    <source>
        <dbReference type="EMBL" id="CAB4003711.1"/>
    </source>
</evidence>
<dbReference type="Gene3D" id="3.30.710.10">
    <property type="entry name" value="Potassium Channel Kv1.1, Chain A"/>
    <property type="match status" value="2"/>
</dbReference>
<dbReference type="SUPFAM" id="SSF117281">
    <property type="entry name" value="Kelch motif"/>
    <property type="match status" value="1"/>
</dbReference>
<protein>
    <submittedName>
        <fullName evidence="1">Leucine-zipper-like transcriptional regulator 1</fullName>
    </submittedName>
</protein>
<comment type="caution">
    <text evidence="1">The sequence shown here is derived from an EMBL/GenBank/DDBJ whole genome shotgun (WGS) entry which is preliminary data.</text>
</comment>
<dbReference type="InterPro" id="IPR000210">
    <property type="entry name" value="BTB/POZ_dom"/>
</dbReference>
<proteinExistence type="predicted"/>
<dbReference type="Proteomes" id="UP001152795">
    <property type="component" value="Unassembled WGS sequence"/>
</dbReference>
<dbReference type="AlphaFoldDB" id="A0A6S7IBK8"/>
<gene>
    <name evidence="1" type="ORF">PACLA_8A080631</name>
</gene>
<dbReference type="Gene3D" id="2.120.10.80">
    <property type="entry name" value="Kelch-type beta propeller"/>
    <property type="match status" value="1"/>
</dbReference>
<feature type="non-terminal residue" evidence="1">
    <location>
        <position position="424"/>
    </location>
</feature>
<dbReference type="SMART" id="SM00225">
    <property type="entry name" value="BTB"/>
    <property type="match status" value="1"/>
</dbReference>
<dbReference type="InterPro" id="IPR051568">
    <property type="entry name" value="LZTR1/Attractin"/>
</dbReference>
<dbReference type="InterPro" id="IPR015915">
    <property type="entry name" value="Kelch-typ_b-propeller"/>
</dbReference>
<sequence>MWMLDLTSLDFTLWQEVRQIGEGPPTCCNFPVTIARDTMFVFSGQSGAKITNDLFQFHFDTRQWRRISNAHILRGSPPSPQRRYGHTMVAHESYLYVFGGTADNILPNDLYCYDLDDQTWHIVEVSEDSQVPHGRLFHAADVIDDAMYIFGGTLDNNIRNGEMYRFQFSSYPRCTLRDDFGRLLDSKQFCDLTFIVGKEDTEIDAHTTVVACRSSWLKKKIEQVKKLETNSSDTSSEKLKITIDDVQPEAFLIALRFMYTDSIYALVKDVPELEVIRIIMDVYCVALKLELGRLEQICVQYIETSINQSNVLMALGCASRLDLTALKDYCLRFIVRGSNFKTIIMTQQFETVPNPLMVEIVRRRHFPETSVPEPQHLTVHSVSSLEDDLKTFWNDSCDGNLCDITMVVGETHIRSHKAILTARC</sequence>
<dbReference type="PROSITE" id="PS50097">
    <property type="entry name" value="BTB"/>
    <property type="match status" value="2"/>
</dbReference>
<dbReference type="GO" id="GO:0005794">
    <property type="term" value="C:Golgi apparatus"/>
    <property type="evidence" value="ECO:0007669"/>
    <property type="project" value="TreeGrafter"/>
</dbReference>
<accession>A0A6S7IBK8</accession>
<dbReference type="EMBL" id="CACRXK020004703">
    <property type="protein sequence ID" value="CAB4003711.1"/>
    <property type="molecule type" value="Genomic_DNA"/>
</dbReference>
<keyword evidence="2" id="KW-1185">Reference proteome</keyword>
<name>A0A6S7IBK8_PARCT</name>
<dbReference type="Pfam" id="PF24681">
    <property type="entry name" value="Kelch_KLHDC2_KLHL20_DRC7"/>
    <property type="match status" value="1"/>
</dbReference>
<dbReference type="SUPFAM" id="SSF54695">
    <property type="entry name" value="POZ domain"/>
    <property type="match status" value="1"/>
</dbReference>
<dbReference type="PANTHER" id="PTHR46376:SF1">
    <property type="entry name" value="LEUCINE-ZIPPER-LIKE TRANSCRIPTIONAL REGULATOR 1"/>
    <property type="match status" value="1"/>
</dbReference>
<reference evidence="1" key="1">
    <citation type="submission" date="2020-04" db="EMBL/GenBank/DDBJ databases">
        <authorList>
            <person name="Alioto T."/>
            <person name="Alioto T."/>
            <person name="Gomez Garrido J."/>
        </authorList>
    </citation>
    <scope>NUCLEOTIDE SEQUENCE</scope>
    <source>
        <strain evidence="1">A484AB</strain>
    </source>
</reference>
<dbReference type="OrthoDB" id="10250130at2759"/>
<dbReference type="Pfam" id="PF00651">
    <property type="entry name" value="BTB"/>
    <property type="match status" value="1"/>
</dbReference>
<organism evidence="1 2">
    <name type="scientific">Paramuricea clavata</name>
    <name type="common">Red gorgonian</name>
    <name type="synonym">Violescent sea-whip</name>
    <dbReference type="NCBI Taxonomy" id="317549"/>
    <lineage>
        <taxon>Eukaryota</taxon>
        <taxon>Metazoa</taxon>
        <taxon>Cnidaria</taxon>
        <taxon>Anthozoa</taxon>
        <taxon>Octocorallia</taxon>
        <taxon>Malacalcyonacea</taxon>
        <taxon>Plexauridae</taxon>
        <taxon>Paramuricea</taxon>
    </lineage>
</organism>
<dbReference type="PANTHER" id="PTHR46376">
    <property type="entry name" value="LEUCINE-ZIPPER-LIKE TRANSCRIPTIONAL REGULATOR 1"/>
    <property type="match status" value="1"/>
</dbReference>
<dbReference type="InterPro" id="IPR011333">
    <property type="entry name" value="SKP1/BTB/POZ_sf"/>
</dbReference>
<evidence type="ECO:0000313" key="2">
    <source>
        <dbReference type="Proteomes" id="UP001152795"/>
    </source>
</evidence>